<feature type="transmembrane region" description="Helical" evidence="2">
    <location>
        <begin position="151"/>
        <end position="175"/>
    </location>
</feature>
<sequence length="239" mass="26033">MSCGGNSTLVPCGGALPSEFCCPQQTNCLPFYIERRVYPDTAVCCPRDRYCEDVSPIENANLLNASLHPDFYIHSILGNDLSKCADGFCPPGYVCQRQFGSCHILNSALGSGSRPELVRSSTSSSITFTNTYVPSTSHNTLNDGGVKVAPYVIAIAAVVGGIVLIILISLTMLFVRRSGLSPKTLRRKEKELIKTEVQNEKVEEVTQPNENENATLSRGNSAGREGRRRSSMDITPIKR</sequence>
<keyword evidence="4" id="KW-1185">Reference proteome</keyword>
<gene>
    <name evidence="3" type="ORF">FB567DRAFT_111698</name>
</gene>
<keyword evidence="2" id="KW-0812">Transmembrane</keyword>
<organism evidence="3 4">
    <name type="scientific">Paraphoma chrysanthemicola</name>
    <dbReference type="NCBI Taxonomy" id="798071"/>
    <lineage>
        <taxon>Eukaryota</taxon>
        <taxon>Fungi</taxon>
        <taxon>Dikarya</taxon>
        <taxon>Ascomycota</taxon>
        <taxon>Pezizomycotina</taxon>
        <taxon>Dothideomycetes</taxon>
        <taxon>Pleosporomycetidae</taxon>
        <taxon>Pleosporales</taxon>
        <taxon>Pleosporineae</taxon>
        <taxon>Phaeosphaeriaceae</taxon>
        <taxon>Paraphoma</taxon>
    </lineage>
</organism>
<feature type="compositionally biased region" description="Polar residues" evidence="1">
    <location>
        <begin position="206"/>
        <end position="220"/>
    </location>
</feature>
<dbReference type="AlphaFoldDB" id="A0A8K0R0S4"/>
<keyword evidence="2" id="KW-0472">Membrane</keyword>
<protein>
    <submittedName>
        <fullName evidence="3">Uncharacterized protein</fullName>
    </submittedName>
</protein>
<evidence type="ECO:0000256" key="2">
    <source>
        <dbReference type="SAM" id="Phobius"/>
    </source>
</evidence>
<name>A0A8K0R0S4_9PLEO</name>
<keyword evidence="2" id="KW-1133">Transmembrane helix</keyword>
<evidence type="ECO:0000256" key="1">
    <source>
        <dbReference type="SAM" id="MobiDB-lite"/>
    </source>
</evidence>
<proteinExistence type="predicted"/>
<dbReference type="OrthoDB" id="5338512at2759"/>
<feature type="region of interest" description="Disordered" evidence="1">
    <location>
        <begin position="196"/>
        <end position="239"/>
    </location>
</feature>
<accession>A0A8K0R0S4</accession>
<comment type="caution">
    <text evidence="3">The sequence shown here is derived from an EMBL/GenBank/DDBJ whole genome shotgun (WGS) entry which is preliminary data.</text>
</comment>
<evidence type="ECO:0000313" key="3">
    <source>
        <dbReference type="EMBL" id="KAH7080725.1"/>
    </source>
</evidence>
<dbReference type="Proteomes" id="UP000813461">
    <property type="component" value="Unassembled WGS sequence"/>
</dbReference>
<reference evidence="3" key="1">
    <citation type="journal article" date="2021" name="Nat. Commun.">
        <title>Genetic determinants of endophytism in the Arabidopsis root mycobiome.</title>
        <authorList>
            <person name="Mesny F."/>
            <person name="Miyauchi S."/>
            <person name="Thiergart T."/>
            <person name="Pickel B."/>
            <person name="Atanasova L."/>
            <person name="Karlsson M."/>
            <person name="Huettel B."/>
            <person name="Barry K.W."/>
            <person name="Haridas S."/>
            <person name="Chen C."/>
            <person name="Bauer D."/>
            <person name="Andreopoulos W."/>
            <person name="Pangilinan J."/>
            <person name="LaButti K."/>
            <person name="Riley R."/>
            <person name="Lipzen A."/>
            <person name="Clum A."/>
            <person name="Drula E."/>
            <person name="Henrissat B."/>
            <person name="Kohler A."/>
            <person name="Grigoriev I.V."/>
            <person name="Martin F.M."/>
            <person name="Hacquard S."/>
        </authorList>
    </citation>
    <scope>NUCLEOTIDE SEQUENCE</scope>
    <source>
        <strain evidence="3">MPI-SDFR-AT-0120</strain>
    </source>
</reference>
<evidence type="ECO:0000313" key="4">
    <source>
        <dbReference type="Proteomes" id="UP000813461"/>
    </source>
</evidence>
<dbReference type="EMBL" id="JAGMVJ010000015">
    <property type="protein sequence ID" value="KAH7080725.1"/>
    <property type="molecule type" value="Genomic_DNA"/>
</dbReference>